<sequence>MKKLLLLLSVVTLTAMSCKTTQQQKQQDLAAIIESMRNSIPGIDITMMNNRVKVMLTEAVYFKVGSAEMNPNALDELDAMARILNKYSRTVIDLNGYTDNTGTKQINEKLSFDRAVSVKKYLQQQNVRGDRMHTFGYADNNPVATNDTQEGRALNRRVEFIIYYR</sequence>
<dbReference type="InterPro" id="IPR006664">
    <property type="entry name" value="OMP_bac"/>
</dbReference>
<feature type="signal peptide" evidence="5">
    <location>
        <begin position="1"/>
        <end position="17"/>
    </location>
</feature>
<proteinExistence type="predicted"/>
<dbReference type="CDD" id="cd07185">
    <property type="entry name" value="OmpA_C-like"/>
    <property type="match status" value="1"/>
</dbReference>
<evidence type="ECO:0000256" key="5">
    <source>
        <dbReference type="SAM" id="SignalP"/>
    </source>
</evidence>
<keyword evidence="3" id="KW-0998">Cell outer membrane</keyword>
<accession>A0AAE3LK77</accession>
<reference evidence="7" key="1">
    <citation type="submission" date="2022-10" db="EMBL/GenBank/DDBJ databases">
        <authorList>
            <person name="Kim H.S."/>
            <person name="Kim J.-S."/>
            <person name="Suh M.K."/>
            <person name="Eom M.K."/>
            <person name="Lee J.-S."/>
        </authorList>
    </citation>
    <scope>NUCLEOTIDE SEQUENCE</scope>
    <source>
        <strain evidence="7">LIP-5</strain>
    </source>
</reference>
<evidence type="ECO:0000313" key="8">
    <source>
        <dbReference type="Proteomes" id="UP001209317"/>
    </source>
</evidence>
<dbReference type="PRINTS" id="PR01021">
    <property type="entry name" value="OMPADOMAIN"/>
</dbReference>
<comment type="caution">
    <text evidence="7">The sequence shown here is derived from an EMBL/GenBank/DDBJ whole genome shotgun (WGS) entry which is preliminary data.</text>
</comment>
<evidence type="ECO:0000256" key="3">
    <source>
        <dbReference type="ARBA" id="ARBA00023237"/>
    </source>
</evidence>
<dbReference type="PROSITE" id="PS51123">
    <property type="entry name" value="OMPA_2"/>
    <property type="match status" value="1"/>
</dbReference>
<evidence type="ECO:0000256" key="2">
    <source>
        <dbReference type="ARBA" id="ARBA00023136"/>
    </source>
</evidence>
<name>A0AAE3LK77_9BACT</name>
<evidence type="ECO:0000313" key="7">
    <source>
        <dbReference type="EMBL" id="MCU7694318.1"/>
    </source>
</evidence>
<dbReference type="GO" id="GO:0009279">
    <property type="term" value="C:cell outer membrane"/>
    <property type="evidence" value="ECO:0007669"/>
    <property type="project" value="UniProtKB-SubCell"/>
</dbReference>
<comment type="subcellular location">
    <subcellularLocation>
        <location evidence="1">Cell outer membrane</location>
    </subcellularLocation>
</comment>
<protein>
    <submittedName>
        <fullName evidence="7">OmpA family protein</fullName>
    </submittedName>
</protein>
<dbReference type="AlphaFoldDB" id="A0AAE3LK77"/>
<gene>
    <name evidence="7" type="ORF">OD355_07300</name>
</gene>
<evidence type="ECO:0000256" key="1">
    <source>
        <dbReference type="ARBA" id="ARBA00004442"/>
    </source>
</evidence>
<organism evidence="7 8">
    <name type="scientific">Haoranjiania flava</name>
    <dbReference type="NCBI Taxonomy" id="1856322"/>
    <lineage>
        <taxon>Bacteria</taxon>
        <taxon>Pseudomonadati</taxon>
        <taxon>Bacteroidota</taxon>
        <taxon>Chitinophagia</taxon>
        <taxon>Chitinophagales</taxon>
        <taxon>Chitinophagaceae</taxon>
        <taxon>Haoranjiania</taxon>
    </lineage>
</organism>
<evidence type="ECO:0000259" key="6">
    <source>
        <dbReference type="PROSITE" id="PS51123"/>
    </source>
</evidence>
<feature type="domain" description="OmpA-like" evidence="6">
    <location>
        <begin position="49"/>
        <end position="165"/>
    </location>
</feature>
<keyword evidence="8" id="KW-1185">Reference proteome</keyword>
<dbReference type="InterPro" id="IPR006665">
    <property type="entry name" value="OmpA-like"/>
</dbReference>
<feature type="chain" id="PRO_5042058468" evidence="5">
    <location>
        <begin position="18"/>
        <end position="165"/>
    </location>
</feature>
<evidence type="ECO:0000256" key="4">
    <source>
        <dbReference type="PROSITE-ProRule" id="PRU00473"/>
    </source>
</evidence>
<dbReference type="EMBL" id="JAOTPL010000008">
    <property type="protein sequence ID" value="MCU7694318.1"/>
    <property type="molecule type" value="Genomic_DNA"/>
</dbReference>
<dbReference type="InterPro" id="IPR050330">
    <property type="entry name" value="Bact_OuterMem_StrucFunc"/>
</dbReference>
<dbReference type="PANTHER" id="PTHR30329">
    <property type="entry name" value="STATOR ELEMENT OF FLAGELLAR MOTOR COMPLEX"/>
    <property type="match status" value="1"/>
</dbReference>
<dbReference type="PANTHER" id="PTHR30329:SF21">
    <property type="entry name" value="LIPOPROTEIN YIAD-RELATED"/>
    <property type="match status" value="1"/>
</dbReference>
<dbReference type="PROSITE" id="PS51257">
    <property type="entry name" value="PROKAR_LIPOPROTEIN"/>
    <property type="match status" value="1"/>
</dbReference>
<keyword evidence="2 4" id="KW-0472">Membrane</keyword>
<keyword evidence="5" id="KW-0732">Signal</keyword>
<dbReference type="SUPFAM" id="SSF103088">
    <property type="entry name" value="OmpA-like"/>
    <property type="match status" value="1"/>
</dbReference>
<dbReference type="Gene3D" id="3.30.1330.60">
    <property type="entry name" value="OmpA-like domain"/>
    <property type="match status" value="1"/>
</dbReference>
<dbReference type="InterPro" id="IPR036737">
    <property type="entry name" value="OmpA-like_sf"/>
</dbReference>
<dbReference type="Pfam" id="PF00691">
    <property type="entry name" value="OmpA"/>
    <property type="match status" value="1"/>
</dbReference>
<dbReference type="Proteomes" id="UP001209317">
    <property type="component" value="Unassembled WGS sequence"/>
</dbReference>
<dbReference type="RefSeq" id="WP_263037804.1">
    <property type="nucleotide sequence ID" value="NZ_JAOTPL010000008.1"/>
</dbReference>